<feature type="region of interest" description="Disordered" evidence="1">
    <location>
        <begin position="144"/>
        <end position="234"/>
    </location>
</feature>
<evidence type="ECO:0000256" key="1">
    <source>
        <dbReference type="SAM" id="MobiDB-lite"/>
    </source>
</evidence>
<evidence type="ECO:0000313" key="3">
    <source>
        <dbReference type="EMBL" id="CAE6837373.1"/>
    </source>
</evidence>
<protein>
    <recommendedName>
        <fullName evidence="5">DUF1376 domain-containing protein</fullName>
    </recommendedName>
</protein>
<dbReference type="Proteomes" id="UP000835242">
    <property type="component" value="Chromosome"/>
</dbReference>
<gene>
    <name evidence="3" type="ORF">XA1314C_37360</name>
</gene>
<proteinExistence type="predicted"/>
<dbReference type="EMBL" id="HG992337">
    <property type="protein sequence ID" value="CAE6837395.1"/>
    <property type="molecule type" value="Genomic_DNA"/>
</dbReference>
<name>A0AAU9ILL9_9XANT</name>
<keyword evidence="2" id="KW-0472">Membrane</keyword>
<reference evidence="3 4" key="1">
    <citation type="submission" date="2021-02" db="EMBL/GenBank/DDBJ databases">
        <authorList>
            <person name="Pothier F. J."/>
        </authorList>
    </citation>
    <scope>NUCLEOTIDE SEQUENCE [LARGE SCALE GENOMIC DNA]</scope>
    <source>
        <strain evidence="3 4">1314c</strain>
    </source>
</reference>
<keyword evidence="2" id="KW-0812">Transmembrane</keyword>
<evidence type="ECO:0000313" key="4">
    <source>
        <dbReference type="Proteomes" id="UP000835242"/>
    </source>
</evidence>
<dbReference type="AlphaFoldDB" id="A0AAU9ILL9"/>
<evidence type="ECO:0000256" key="2">
    <source>
        <dbReference type="SAM" id="Phobius"/>
    </source>
</evidence>
<evidence type="ECO:0008006" key="5">
    <source>
        <dbReference type="Google" id="ProtNLM"/>
    </source>
</evidence>
<sequence length="329" mass="36133">MAEAKVSDARISTGLPGHPKTKKLARRLGAAGPLGCIYLFLWAAANRSDGDLAGMTDEDIELAVDWPGEHGAFVEAMLAVRFLDGEPGLRQIHDWAEHNPWAAGADARSERSRWAALCKQYGRREAARLMPDYAARLLDAVPNGHEEVPPAVPESANRTRPAGNGSAPSPFPFPSPLPSPVEQNQSADADSPTALGDAAAEGQAGDGEGQHDHAGGDLLGDQQQGKPMRRATPPCPHGEIIALYHELLPSLRGVRVWSGKREKHLQARWREAPERQDLEWWRRFFNYVAQSDFLMGKKTDFVADLAWLICPENFAKTIEGTYENRRRVA</sequence>
<accession>A0AAU9ILL9</accession>
<keyword evidence="2" id="KW-1133">Transmembrane helix</keyword>
<organism evidence="3 4">
    <name type="scientific">Xanthomonas arboricola</name>
    <dbReference type="NCBI Taxonomy" id="56448"/>
    <lineage>
        <taxon>Bacteria</taxon>
        <taxon>Pseudomonadati</taxon>
        <taxon>Pseudomonadota</taxon>
        <taxon>Gammaproteobacteria</taxon>
        <taxon>Lysobacterales</taxon>
        <taxon>Lysobacteraceae</taxon>
        <taxon>Xanthomonas</taxon>
    </lineage>
</organism>
<feature type="transmembrane region" description="Helical" evidence="2">
    <location>
        <begin position="28"/>
        <end position="45"/>
    </location>
</feature>
<dbReference type="RefSeq" id="WP_228600132.1">
    <property type="nucleotide sequence ID" value="NZ_HG992337.1"/>
</dbReference>
<dbReference type="EMBL" id="HG992337">
    <property type="protein sequence ID" value="CAE6837373.1"/>
    <property type="molecule type" value="Genomic_DNA"/>
</dbReference>
<feature type="compositionally biased region" description="Pro residues" evidence="1">
    <location>
        <begin position="169"/>
        <end position="179"/>
    </location>
</feature>